<keyword evidence="2" id="KW-1185">Reference proteome</keyword>
<dbReference type="InterPro" id="IPR023214">
    <property type="entry name" value="HAD_sf"/>
</dbReference>
<evidence type="ECO:0000313" key="1">
    <source>
        <dbReference type="EMBL" id="KRK90103.1"/>
    </source>
</evidence>
<dbReference type="Pfam" id="PF13419">
    <property type="entry name" value="HAD_2"/>
    <property type="match status" value="1"/>
</dbReference>
<dbReference type="InterPro" id="IPR006439">
    <property type="entry name" value="HAD-SF_hydro_IA"/>
</dbReference>
<dbReference type="GO" id="GO:0005829">
    <property type="term" value="C:cytosol"/>
    <property type="evidence" value="ECO:0007669"/>
    <property type="project" value="TreeGrafter"/>
</dbReference>
<evidence type="ECO:0000313" key="2">
    <source>
        <dbReference type="Proteomes" id="UP000051581"/>
    </source>
</evidence>
<proteinExistence type="predicted"/>
<dbReference type="SUPFAM" id="SSF56784">
    <property type="entry name" value="HAD-like"/>
    <property type="match status" value="1"/>
</dbReference>
<protein>
    <submittedName>
        <fullName evidence="1">HAD-superfamily hydrolase</fullName>
    </submittedName>
</protein>
<dbReference type="EMBL" id="AZEA01000001">
    <property type="protein sequence ID" value="KRK90103.1"/>
    <property type="molecule type" value="Genomic_DNA"/>
</dbReference>
<dbReference type="PANTHER" id="PTHR43434">
    <property type="entry name" value="PHOSPHOGLYCOLATE PHOSPHATASE"/>
    <property type="match status" value="1"/>
</dbReference>
<dbReference type="NCBIfam" id="TIGR01509">
    <property type="entry name" value="HAD-SF-IA-v3"/>
    <property type="match status" value="1"/>
</dbReference>
<dbReference type="InterPro" id="IPR050155">
    <property type="entry name" value="HAD-like_hydrolase_sf"/>
</dbReference>
<keyword evidence="1" id="KW-0378">Hydrolase</keyword>
<dbReference type="SFLD" id="SFLDS00003">
    <property type="entry name" value="Haloacid_Dehalogenase"/>
    <property type="match status" value="1"/>
</dbReference>
<dbReference type="NCBIfam" id="TIGR01549">
    <property type="entry name" value="HAD-SF-IA-v1"/>
    <property type="match status" value="1"/>
</dbReference>
<reference evidence="1 2" key="1">
    <citation type="journal article" date="2015" name="Genome Announc.">
        <title>Expanding the biotechnology potential of lactobacilli through comparative genomics of 213 strains and associated genera.</title>
        <authorList>
            <person name="Sun Z."/>
            <person name="Harris H.M."/>
            <person name="McCann A."/>
            <person name="Guo C."/>
            <person name="Argimon S."/>
            <person name="Zhang W."/>
            <person name="Yang X."/>
            <person name="Jeffery I.B."/>
            <person name="Cooney J.C."/>
            <person name="Kagawa T.F."/>
            <person name="Liu W."/>
            <person name="Song Y."/>
            <person name="Salvetti E."/>
            <person name="Wrobel A."/>
            <person name="Rasinkangas P."/>
            <person name="Parkhill J."/>
            <person name="Rea M.C."/>
            <person name="O'Sullivan O."/>
            <person name="Ritari J."/>
            <person name="Douillard F.P."/>
            <person name="Paul Ross R."/>
            <person name="Yang R."/>
            <person name="Briner A.E."/>
            <person name="Felis G.E."/>
            <person name="de Vos W.M."/>
            <person name="Barrangou R."/>
            <person name="Klaenhammer T.R."/>
            <person name="Caufield P.W."/>
            <person name="Cui Y."/>
            <person name="Zhang H."/>
            <person name="O'Toole P.W."/>
        </authorList>
    </citation>
    <scope>NUCLEOTIDE SEQUENCE [LARGE SCALE GENOMIC DNA]</scope>
    <source>
        <strain evidence="1 2">DSM 19904</strain>
    </source>
</reference>
<comment type="caution">
    <text evidence="1">The sequence shown here is derived from an EMBL/GenBank/DDBJ whole genome shotgun (WGS) entry which is preliminary data.</text>
</comment>
<dbReference type="Proteomes" id="UP000051581">
    <property type="component" value="Unassembled WGS sequence"/>
</dbReference>
<accession>A0A0R1LEJ0</accession>
<dbReference type="PANTHER" id="PTHR43434:SF26">
    <property type="entry name" value="PYROPHOSPHATASE PPAX"/>
    <property type="match status" value="1"/>
</dbReference>
<dbReference type="InterPro" id="IPR041492">
    <property type="entry name" value="HAD_2"/>
</dbReference>
<dbReference type="GO" id="GO:0008967">
    <property type="term" value="F:phosphoglycolate phosphatase activity"/>
    <property type="evidence" value="ECO:0007669"/>
    <property type="project" value="TreeGrafter"/>
</dbReference>
<dbReference type="SFLD" id="SFLDG01129">
    <property type="entry name" value="C1.5:_HAD__Beta-PGM__Phosphata"/>
    <property type="match status" value="1"/>
</dbReference>
<sequence>MQIKNNWGAGMNDFIFDVDGTLIDTEKMYMLPLHQTLLENGYDFSYADVEKLFGITSMDTVRILGVKDPVDIQHKWFAKIKDYTQYAHVYDGIEDVVRKLHEDKSVKTAIATSKVEAEFQRDVIKFGLDKYFDEFVFSTEVKHGKPAPDMILKGIEKLSADPKKTVYIGDTKYDLQAAHAAKVKFALAGWRTEKSADFKDTDYFLETPADLLKLLTDK</sequence>
<dbReference type="InterPro" id="IPR023198">
    <property type="entry name" value="PGP-like_dom2"/>
</dbReference>
<dbReference type="GO" id="GO:0006281">
    <property type="term" value="P:DNA repair"/>
    <property type="evidence" value="ECO:0007669"/>
    <property type="project" value="TreeGrafter"/>
</dbReference>
<dbReference type="Gene3D" id="1.10.150.240">
    <property type="entry name" value="Putative phosphatase, domain 2"/>
    <property type="match status" value="1"/>
</dbReference>
<dbReference type="AlphaFoldDB" id="A0A0R1LEJ0"/>
<gene>
    <name evidence="1" type="ORF">FD17_GL000344</name>
</gene>
<dbReference type="SFLD" id="SFLDG01135">
    <property type="entry name" value="C1.5.6:_HAD__Beta-PGM__Phospha"/>
    <property type="match status" value="1"/>
</dbReference>
<name>A0A0R1LEJ0_9LACO</name>
<dbReference type="InterPro" id="IPR036412">
    <property type="entry name" value="HAD-like_sf"/>
</dbReference>
<organism evidence="1 2">
    <name type="scientific">Lentilactobacillus sunkii DSM 19904</name>
    <dbReference type="NCBI Taxonomy" id="1423808"/>
    <lineage>
        <taxon>Bacteria</taxon>
        <taxon>Bacillati</taxon>
        <taxon>Bacillota</taxon>
        <taxon>Bacilli</taxon>
        <taxon>Lactobacillales</taxon>
        <taxon>Lactobacillaceae</taxon>
        <taxon>Lentilactobacillus</taxon>
    </lineage>
</organism>
<dbReference type="Gene3D" id="3.40.50.1000">
    <property type="entry name" value="HAD superfamily/HAD-like"/>
    <property type="match status" value="1"/>
</dbReference>
<dbReference type="PATRIC" id="fig|1423808.3.peg.344"/>